<dbReference type="Proteomes" id="UP001627154">
    <property type="component" value="Unassembled WGS sequence"/>
</dbReference>
<evidence type="ECO:0000313" key="5">
    <source>
        <dbReference type="Proteomes" id="UP001627154"/>
    </source>
</evidence>
<keyword evidence="2 3" id="KW-0040">ANK repeat</keyword>
<dbReference type="SMART" id="SM00248">
    <property type="entry name" value="ANK"/>
    <property type="match status" value="2"/>
</dbReference>
<reference evidence="4 5" key="1">
    <citation type="journal article" date="2024" name="bioRxiv">
        <title>A reference genome for Trichogramma kaykai: A tiny desert-dwelling parasitoid wasp with competing sex-ratio distorters.</title>
        <authorList>
            <person name="Culotta J."/>
            <person name="Lindsey A.R."/>
        </authorList>
    </citation>
    <scope>NUCLEOTIDE SEQUENCE [LARGE SCALE GENOMIC DNA]</scope>
    <source>
        <strain evidence="4 5">KSX58</strain>
    </source>
</reference>
<gene>
    <name evidence="4" type="ORF">TKK_017442</name>
</gene>
<protein>
    <submittedName>
        <fullName evidence="4">Uncharacterized protein</fullName>
    </submittedName>
</protein>
<evidence type="ECO:0000256" key="3">
    <source>
        <dbReference type="PROSITE-ProRule" id="PRU00023"/>
    </source>
</evidence>
<accession>A0ABD2W255</accession>
<dbReference type="AlphaFoldDB" id="A0ABD2W255"/>
<dbReference type="PROSITE" id="PS50088">
    <property type="entry name" value="ANK_REPEAT"/>
    <property type="match status" value="1"/>
</dbReference>
<dbReference type="PANTHER" id="PTHR24180:SF45">
    <property type="entry name" value="POLY [ADP-RIBOSE] POLYMERASE TANKYRASE"/>
    <property type="match status" value="1"/>
</dbReference>
<dbReference type="InterPro" id="IPR051637">
    <property type="entry name" value="Ank_repeat_dom-contain_49"/>
</dbReference>
<name>A0ABD2W255_9HYME</name>
<dbReference type="EMBL" id="JBJJXI010000139">
    <property type="protein sequence ID" value="KAL3387115.1"/>
    <property type="molecule type" value="Genomic_DNA"/>
</dbReference>
<feature type="repeat" description="ANK" evidence="3">
    <location>
        <begin position="149"/>
        <end position="182"/>
    </location>
</feature>
<dbReference type="PANTHER" id="PTHR24180">
    <property type="entry name" value="CYCLIN-DEPENDENT KINASE INHIBITOR 2C-RELATED"/>
    <property type="match status" value="1"/>
</dbReference>
<dbReference type="PROSITE" id="PS50297">
    <property type="entry name" value="ANK_REP_REGION"/>
    <property type="match status" value="1"/>
</dbReference>
<dbReference type="Pfam" id="PF12796">
    <property type="entry name" value="Ank_2"/>
    <property type="match status" value="1"/>
</dbReference>
<evidence type="ECO:0000256" key="1">
    <source>
        <dbReference type="ARBA" id="ARBA00022737"/>
    </source>
</evidence>
<keyword evidence="5" id="KW-1185">Reference proteome</keyword>
<evidence type="ECO:0000256" key="2">
    <source>
        <dbReference type="ARBA" id="ARBA00023043"/>
    </source>
</evidence>
<keyword evidence="1" id="KW-0677">Repeat</keyword>
<dbReference type="Gene3D" id="1.25.40.20">
    <property type="entry name" value="Ankyrin repeat-containing domain"/>
    <property type="match status" value="1"/>
</dbReference>
<sequence length="449" mass="51933">MSVDQPGSIWKRDEATTEQLAFAKAISREFQLDLFEDEIGSFVEIFSVNKESRFAKLAKKLNEHLPKLGNNSQQQKLDQCQDQRQNAGTEEEVFKSGQTVLHFVLSSKYCGTGYATHRISYYRDVYKGMIDLVERLLKSGANPNVKDKNGQTPLSLAITNSYSYDATKLLLEHGADPRGVDLSVKWWNEKHRASWPDATLALLRILHLLKSRGYKMSKPEELQVATFFIVPFHKYSFDTCGNYLEFASMIQLGILWFDIQKKPYKYFEKVGDGWNSPLERLRKYFLAVKRANINIEEDMRNFLDAMNKRHIIDSSWLDELDIRGIIEGTEEYRYKPRAKFPDICASSLEKTYDLLDNDDYYSSLYGFTLQRCQSSCNTTRGDITRSLMRNFFTEIGIKVFESMTEDFTGTTGPEQLSREFYKNMVDSMDNVYICAFLRASCWTLSKGND</sequence>
<comment type="caution">
    <text evidence="4">The sequence shown here is derived from an EMBL/GenBank/DDBJ whole genome shotgun (WGS) entry which is preliminary data.</text>
</comment>
<dbReference type="SUPFAM" id="SSF48403">
    <property type="entry name" value="Ankyrin repeat"/>
    <property type="match status" value="1"/>
</dbReference>
<dbReference type="InterPro" id="IPR036770">
    <property type="entry name" value="Ankyrin_rpt-contain_sf"/>
</dbReference>
<organism evidence="4 5">
    <name type="scientific">Trichogramma kaykai</name>
    <dbReference type="NCBI Taxonomy" id="54128"/>
    <lineage>
        <taxon>Eukaryota</taxon>
        <taxon>Metazoa</taxon>
        <taxon>Ecdysozoa</taxon>
        <taxon>Arthropoda</taxon>
        <taxon>Hexapoda</taxon>
        <taxon>Insecta</taxon>
        <taxon>Pterygota</taxon>
        <taxon>Neoptera</taxon>
        <taxon>Endopterygota</taxon>
        <taxon>Hymenoptera</taxon>
        <taxon>Apocrita</taxon>
        <taxon>Proctotrupomorpha</taxon>
        <taxon>Chalcidoidea</taxon>
        <taxon>Trichogrammatidae</taxon>
        <taxon>Trichogramma</taxon>
    </lineage>
</organism>
<proteinExistence type="predicted"/>
<evidence type="ECO:0000313" key="4">
    <source>
        <dbReference type="EMBL" id="KAL3387115.1"/>
    </source>
</evidence>
<dbReference type="InterPro" id="IPR002110">
    <property type="entry name" value="Ankyrin_rpt"/>
</dbReference>